<sequence length="389" mass="41636">MNRLRDRLGHAGTLVPAGAGGFLAWWKEALVAWLPPGWRRVLGLGAGRLLMQPGDDDVLLRLQQGTDLRDLARLPAISDDQGTGPRSAAAAGDPLAQVLSSHAAELPRALLLPTAVALRRELTLPAAAAERLRDVVGFEIDRQTPFSADAVVFDVRVVGRRATQLDAELVAVPRQAMEAQLTRLGPIAGTLAGVDVAGADGAPLGVNLLPPERRHRRPDPWQAWNWALLAVAIVGLGLSLWLVLGNRTQAAEALERRLERDAAPARRAAAQRQQLVSLIEGQAFLDNARRERPAAVEVIDELARRLPDGTYLEKLAIEGERLTLIGLSNEAPALIGRLQGSPLWRSPALTGALQPDPSSGRDRFTLSAEIGPVAPATKEAPRGNAGTNR</sequence>
<keyword evidence="2" id="KW-0812">Transmembrane</keyword>
<gene>
    <name evidence="3" type="ORF">IP93_00208</name>
</gene>
<keyword evidence="2" id="KW-0472">Membrane</keyword>
<dbReference type="SUPFAM" id="SSF53067">
    <property type="entry name" value="Actin-like ATPase domain"/>
    <property type="match status" value="1"/>
</dbReference>
<evidence type="ECO:0000256" key="2">
    <source>
        <dbReference type="SAM" id="Phobius"/>
    </source>
</evidence>
<dbReference type="InterPro" id="IPR052534">
    <property type="entry name" value="Extracell_DNA_Util/SecSys_Comp"/>
</dbReference>
<feature type="region of interest" description="Disordered" evidence="1">
    <location>
        <begin position="352"/>
        <end position="389"/>
    </location>
</feature>
<reference evidence="3 4" key="1">
    <citation type="journal article" date="2015" name="Stand. Genomic Sci.">
        <title>Genomic Encyclopedia of Bacterial and Archaeal Type Strains, Phase III: the genomes of soil and plant-associated and newly described type strains.</title>
        <authorList>
            <person name="Whitman W.B."/>
            <person name="Woyke T."/>
            <person name="Klenk H.P."/>
            <person name="Zhou Y."/>
            <person name="Lilburn T.G."/>
            <person name="Beck B.J."/>
            <person name="De Vos P."/>
            <person name="Vandamme P."/>
            <person name="Eisen J.A."/>
            <person name="Garrity G."/>
            <person name="Hugenholtz P."/>
            <person name="Kyrpides N.C."/>
        </authorList>
    </citation>
    <scope>NUCLEOTIDE SEQUENCE [LARGE SCALE GENOMIC DNA]</scope>
    <source>
        <strain evidence="3 4">CGMCC 1.10136</strain>
    </source>
</reference>
<keyword evidence="2" id="KW-1133">Transmembrane helix</keyword>
<dbReference type="Gene3D" id="3.30.420.380">
    <property type="match status" value="1"/>
</dbReference>
<dbReference type="EMBL" id="VLKP01000001">
    <property type="protein sequence ID" value="TWI14213.1"/>
    <property type="molecule type" value="Genomic_DNA"/>
</dbReference>
<dbReference type="AlphaFoldDB" id="A0A562M2Y0"/>
<name>A0A562M2Y0_9GAMM</name>
<dbReference type="InterPro" id="IPR043129">
    <property type="entry name" value="ATPase_NBD"/>
</dbReference>
<comment type="caution">
    <text evidence="3">The sequence shown here is derived from an EMBL/GenBank/DDBJ whole genome shotgun (WGS) entry which is preliminary data.</text>
</comment>
<evidence type="ECO:0000256" key="1">
    <source>
        <dbReference type="SAM" id="MobiDB-lite"/>
    </source>
</evidence>
<dbReference type="RefSeq" id="WP_144811111.1">
    <property type="nucleotide sequence ID" value="NZ_VLKP01000001.1"/>
</dbReference>
<feature type="transmembrane region" description="Helical" evidence="2">
    <location>
        <begin position="223"/>
        <end position="244"/>
    </location>
</feature>
<dbReference type="PANTHER" id="PTHR40278:SF1">
    <property type="entry name" value="DNA UTILIZATION PROTEIN HOFN"/>
    <property type="match status" value="1"/>
</dbReference>
<dbReference type="Proteomes" id="UP000316471">
    <property type="component" value="Unassembled WGS sequence"/>
</dbReference>
<dbReference type="PANTHER" id="PTHR40278">
    <property type="entry name" value="DNA UTILIZATION PROTEIN HOFN"/>
    <property type="match status" value="1"/>
</dbReference>
<dbReference type="OrthoDB" id="5621075at2"/>
<dbReference type="Pfam" id="PF05137">
    <property type="entry name" value="PilN"/>
    <property type="match status" value="1"/>
</dbReference>
<evidence type="ECO:0000313" key="3">
    <source>
        <dbReference type="EMBL" id="TWI14213.1"/>
    </source>
</evidence>
<organism evidence="3 4">
    <name type="scientific">Aerolutibacter ruishenii</name>
    <dbReference type="NCBI Taxonomy" id="686800"/>
    <lineage>
        <taxon>Bacteria</taxon>
        <taxon>Pseudomonadati</taxon>
        <taxon>Pseudomonadota</taxon>
        <taxon>Gammaproteobacteria</taxon>
        <taxon>Lysobacterales</taxon>
        <taxon>Lysobacteraceae</taxon>
        <taxon>Aerolutibacter</taxon>
    </lineage>
</organism>
<protein>
    <submittedName>
        <fullName evidence="3">General secretion pathway protein L</fullName>
    </submittedName>
</protein>
<evidence type="ECO:0000313" key="4">
    <source>
        <dbReference type="Proteomes" id="UP000316471"/>
    </source>
</evidence>
<keyword evidence="4" id="KW-1185">Reference proteome</keyword>
<accession>A0A562M2Y0</accession>
<dbReference type="InterPro" id="IPR007813">
    <property type="entry name" value="PilN"/>
</dbReference>
<proteinExistence type="predicted"/>